<sequence>MSSNPPLDSIRVVELAGLAPVPFASLLLADYGASVLRIDRPHPSAHTVDPPPPTPDLLSRNKCSIALDLKSAGGVALLKDILGRADVLIEPFRPGVLESLGLGPSELRAHNQRLIVARLTGFRRDGKYSPMAGHDINYLAAAGILGQLGRKGAPPYAPANILADFAGGGLMCAFGVVVALLARTTTGMGQVVESNMVDGVSYLASMMRLGRKTPMWDQPRGENLLDGGCPWYDVYECKDGGYMAVGALEAKFFKELLEGLDIGPEMMIHRDDRGTWPMMRDVFRKRFREKTRREWEEVFDGRDACCTPVLEQAELEGEGYEQRHPVGLTGTPGPGIDQGELWFTEGLSPGVGGEDVLREWMGWRRGRDYRLERGGLVKIDGPNL</sequence>
<protein>
    <submittedName>
        <fullName evidence="2">Alpha-methylacyl-racemase</fullName>
    </submittedName>
</protein>
<comment type="caution">
    <text evidence="2">The sequence shown here is derived from an EMBL/GenBank/DDBJ whole genome shotgun (WGS) entry which is preliminary data.</text>
</comment>
<dbReference type="Gene3D" id="3.40.50.10540">
    <property type="entry name" value="Crotonobetainyl-coa:carnitine coa-transferase, domain 1"/>
    <property type="match status" value="1"/>
</dbReference>
<dbReference type="InterPro" id="IPR023606">
    <property type="entry name" value="CoA-Trfase_III_dom_1_sf"/>
</dbReference>
<dbReference type="Pfam" id="PF02515">
    <property type="entry name" value="CoA_transf_3"/>
    <property type="match status" value="1"/>
</dbReference>
<gene>
    <name evidence="2" type="ORF">FRX48_03144</name>
</gene>
<comment type="similarity">
    <text evidence="1">Belongs to the CoA-transferase III family.</text>
</comment>
<dbReference type="Proteomes" id="UP000324767">
    <property type="component" value="Unassembled WGS sequence"/>
</dbReference>
<dbReference type="SUPFAM" id="SSF89796">
    <property type="entry name" value="CoA-transferase family III (CaiB/BaiF)"/>
    <property type="match status" value="1"/>
</dbReference>
<dbReference type="InterPro" id="IPR044855">
    <property type="entry name" value="CoA-Trfase_III_dom3_sf"/>
</dbReference>
<reference evidence="2 3" key="1">
    <citation type="submission" date="2019-09" db="EMBL/GenBank/DDBJ databases">
        <title>The hologenome of the rock-dwelling lichen Lasallia pustulata.</title>
        <authorList>
            <person name="Greshake Tzovaras B."/>
            <person name="Segers F."/>
            <person name="Bicker A."/>
            <person name="Dal Grande F."/>
            <person name="Otte J."/>
            <person name="Hankeln T."/>
            <person name="Schmitt I."/>
            <person name="Ebersberger I."/>
        </authorList>
    </citation>
    <scope>NUCLEOTIDE SEQUENCE [LARGE SCALE GENOMIC DNA]</scope>
    <source>
        <strain evidence="2">A1-1</strain>
    </source>
</reference>
<evidence type="ECO:0000313" key="2">
    <source>
        <dbReference type="EMBL" id="KAA6413398.1"/>
    </source>
</evidence>
<accession>A0A5M8PUS6</accession>
<dbReference type="InterPro" id="IPR003673">
    <property type="entry name" value="CoA-Trfase_fam_III"/>
</dbReference>
<dbReference type="AlphaFoldDB" id="A0A5M8PUS6"/>
<dbReference type="OrthoDB" id="16747at2759"/>
<proteinExistence type="inferred from homology"/>
<dbReference type="GO" id="GO:0003824">
    <property type="term" value="F:catalytic activity"/>
    <property type="evidence" value="ECO:0007669"/>
    <property type="project" value="InterPro"/>
</dbReference>
<dbReference type="Gene3D" id="3.30.1540.10">
    <property type="entry name" value="formyl-coa transferase, domain 3"/>
    <property type="match status" value="1"/>
</dbReference>
<name>A0A5M8PUS6_9LECA</name>
<evidence type="ECO:0000256" key="1">
    <source>
        <dbReference type="ARBA" id="ARBA00008383"/>
    </source>
</evidence>
<dbReference type="InterPro" id="IPR050509">
    <property type="entry name" value="CoA-transferase_III"/>
</dbReference>
<organism evidence="2 3">
    <name type="scientific">Lasallia pustulata</name>
    <dbReference type="NCBI Taxonomy" id="136370"/>
    <lineage>
        <taxon>Eukaryota</taxon>
        <taxon>Fungi</taxon>
        <taxon>Dikarya</taxon>
        <taxon>Ascomycota</taxon>
        <taxon>Pezizomycotina</taxon>
        <taxon>Lecanoromycetes</taxon>
        <taxon>OSLEUM clade</taxon>
        <taxon>Umbilicariomycetidae</taxon>
        <taxon>Umbilicariales</taxon>
        <taxon>Umbilicariaceae</taxon>
        <taxon>Lasallia</taxon>
    </lineage>
</organism>
<dbReference type="PANTHER" id="PTHR48228:SF5">
    <property type="entry name" value="ALPHA-METHYLACYL-COA RACEMASE"/>
    <property type="match status" value="1"/>
</dbReference>
<dbReference type="EMBL" id="VXIT01000004">
    <property type="protein sequence ID" value="KAA6413398.1"/>
    <property type="molecule type" value="Genomic_DNA"/>
</dbReference>
<dbReference type="PANTHER" id="PTHR48228">
    <property type="entry name" value="SUCCINYL-COA--D-CITRAMALATE COA-TRANSFERASE"/>
    <property type="match status" value="1"/>
</dbReference>
<evidence type="ECO:0000313" key="3">
    <source>
        <dbReference type="Proteomes" id="UP000324767"/>
    </source>
</evidence>